<dbReference type="Gene3D" id="1.10.287.1060">
    <property type="entry name" value="ESAT-6-like"/>
    <property type="match status" value="1"/>
</dbReference>
<keyword evidence="3" id="KW-1185">Reference proteome</keyword>
<dbReference type="Proteomes" id="UP000190951">
    <property type="component" value="Chromosome"/>
</dbReference>
<sequence>MADMCDIEIDAAIFEETIKVYKDSKDKLNNILCNLENELSKLENTWEGDARKEFDNTFPGFYSAMKKDCTMLEELTKELTMAKTSFEGLDAKMKSLDEGHHR</sequence>
<dbReference type="EMBL" id="CP096983">
    <property type="protein sequence ID" value="URZ12825.1"/>
    <property type="molecule type" value="Genomic_DNA"/>
</dbReference>
<dbReference type="NCBIfam" id="TIGR03930">
    <property type="entry name" value="WXG100_ESAT6"/>
    <property type="match status" value="1"/>
</dbReference>
<dbReference type="InterPro" id="IPR010310">
    <property type="entry name" value="T7SS_ESAT-6-like"/>
</dbReference>
<dbReference type="RefSeq" id="WP_077832292.1">
    <property type="nucleotide sequence ID" value="NZ_CP096983.1"/>
</dbReference>
<evidence type="ECO:0000313" key="3">
    <source>
        <dbReference type="Proteomes" id="UP000190951"/>
    </source>
</evidence>
<evidence type="ECO:0000313" key="2">
    <source>
        <dbReference type="EMBL" id="URZ12825.1"/>
    </source>
</evidence>
<organism evidence="2 3">
    <name type="scientific">Clostridium felsineum</name>
    <dbReference type="NCBI Taxonomy" id="36839"/>
    <lineage>
        <taxon>Bacteria</taxon>
        <taxon>Bacillati</taxon>
        <taxon>Bacillota</taxon>
        <taxon>Clostridia</taxon>
        <taxon>Eubacteriales</taxon>
        <taxon>Clostridiaceae</taxon>
        <taxon>Clostridium</taxon>
    </lineage>
</organism>
<reference evidence="2 3" key="1">
    <citation type="submission" date="2022-04" db="EMBL/GenBank/DDBJ databases">
        <title>Genome sequence of C. roseum typestrain.</title>
        <authorList>
            <person name="Poehlein A."/>
            <person name="Schoch T."/>
            <person name="Duerre P."/>
            <person name="Daniel R."/>
        </authorList>
    </citation>
    <scope>NUCLEOTIDE SEQUENCE [LARGE SCALE GENOMIC DNA]</scope>
    <source>
        <strain evidence="2 3">DSM 7320</strain>
    </source>
</reference>
<evidence type="ECO:0000256" key="1">
    <source>
        <dbReference type="RuleBase" id="RU362001"/>
    </source>
</evidence>
<name>A0A1S8MGN3_9CLOT</name>
<accession>A0A1S8MGN3</accession>
<dbReference type="InterPro" id="IPR036689">
    <property type="entry name" value="ESAT-6-like_sf"/>
</dbReference>
<dbReference type="KEGG" id="crw:CROST_035700"/>
<comment type="similarity">
    <text evidence="1">Belongs to the WXG100 family.</text>
</comment>
<dbReference type="STRING" id="84029.CROST_39000"/>
<dbReference type="AlphaFoldDB" id="A0A1S8MGN3"/>
<dbReference type="SUPFAM" id="SSF140453">
    <property type="entry name" value="EsxAB dimer-like"/>
    <property type="match status" value="1"/>
</dbReference>
<dbReference type="Pfam" id="PF06013">
    <property type="entry name" value="WXG100"/>
    <property type="match status" value="1"/>
</dbReference>
<protein>
    <recommendedName>
        <fullName evidence="1">ESAT-6-like protein</fullName>
    </recommendedName>
</protein>
<proteinExistence type="inferred from homology"/>
<gene>
    <name evidence="2" type="ORF">CROST_035700</name>
</gene>